<keyword evidence="1" id="KW-0805">Transcription regulation</keyword>
<proteinExistence type="predicted"/>
<evidence type="ECO:0000313" key="5">
    <source>
        <dbReference type="EMBL" id="GGF76061.1"/>
    </source>
</evidence>
<feature type="compositionally biased region" description="Polar residues" evidence="3">
    <location>
        <begin position="205"/>
        <end position="216"/>
    </location>
</feature>
<evidence type="ECO:0000259" key="4">
    <source>
        <dbReference type="Pfam" id="PF13305"/>
    </source>
</evidence>
<gene>
    <name evidence="5" type="ORF">GCM10011402_31030</name>
</gene>
<keyword evidence="6" id="KW-1185">Reference proteome</keyword>
<evidence type="ECO:0000256" key="1">
    <source>
        <dbReference type="ARBA" id="ARBA00023015"/>
    </source>
</evidence>
<dbReference type="InterPro" id="IPR036271">
    <property type="entry name" value="Tet_transcr_reg_TetR-rel_C_sf"/>
</dbReference>
<accession>A0ABQ1VMM7</accession>
<keyword evidence="2" id="KW-0804">Transcription</keyword>
<feature type="region of interest" description="Disordered" evidence="3">
    <location>
        <begin position="203"/>
        <end position="222"/>
    </location>
</feature>
<evidence type="ECO:0000256" key="2">
    <source>
        <dbReference type="ARBA" id="ARBA00023163"/>
    </source>
</evidence>
<evidence type="ECO:0000256" key="3">
    <source>
        <dbReference type="SAM" id="MobiDB-lite"/>
    </source>
</evidence>
<dbReference type="Pfam" id="PF13305">
    <property type="entry name" value="TetR_C_33"/>
    <property type="match status" value="1"/>
</dbReference>
<dbReference type="EMBL" id="BMIV01000014">
    <property type="protein sequence ID" value="GGF76061.1"/>
    <property type="molecule type" value="Genomic_DNA"/>
</dbReference>
<dbReference type="RefSeq" id="WP_188716216.1">
    <property type="nucleotide sequence ID" value="NZ_BMIV01000014.1"/>
</dbReference>
<sequence>MNAPSHFGQHLLSEAINTASRLAAKTGELPDLKTLATELGVEEHLLKQVIFDREHLLVAMADVALQRLLHTITQELARCSSPVDQLEAIAVAYIDWARLYPQEFRLVGEMPAPVFEAHPRLLRYEQSVHELVMKILHRAREEGYLDPDEDLVMLRAMAHTYLYGVITKMLLGDLGRWTPGSTDQDAARAAVCVFNRKMFKPAPSCPNSRTAGTGSQHHLRPV</sequence>
<evidence type="ECO:0000313" key="6">
    <source>
        <dbReference type="Proteomes" id="UP000640509"/>
    </source>
</evidence>
<protein>
    <recommendedName>
        <fullName evidence="4">HTH-type transcriptional regulator MT1864/Rv1816-like C-terminal domain-containing protein</fullName>
    </recommendedName>
</protein>
<comment type="caution">
    <text evidence="5">The sequence shown here is derived from an EMBL/GenBank/DDBJ whole genome shotgun (WGS) entry which is preliminary data.</text>
</comment>
<dbReference type="Proteomes" id="UP000640509">
    <property type="component" value="Unassembled WGS sequence"/>
</dbReference>
<reference evidence="6" key="1">
    <citation type="journal article" date="2019" name="Int. J. Syst. Evol. Microbiol.">
        <title>The Global Catalogue of Microorganisms (GCM) 10K type strain sequencing project: providing services to taxonomists for standard genome sequencing and annotation.</title>
        <authorList>
            <consortium name="The Broad Institute Genomics Platform"/>
            <consortium name="The Broad Institute Genome Sequencing Center for Infectious Disease"/>
            <person name="Wu L."/>
            <person name="Ma J."/>
        </authorList>
    </citation>
    <scope>NUCLEOTIDE SEQUENCE [LARGE SCALE GENOMIC DNA]</scope>
    <source>
        <strain evidence="6">CGMCC 1.15419</strain>
    </source>
</reference>
<dbReference type="InterPro" id="IPR025996">
    <property type="entry name" value="MT1864/Rv1816-like_C"/>
</dbReference>
<feature type="domain" description="HTH-type transcriptional regulator MT1864/Rv1816-like C-terminal" evidence="4">
    <location>
        <begin position="86"/>
        <end position="184"/>
    </location>
</feature>
<name>A0ABQ1VMM7_9RHOB</name>
<dbReference type="Gene3D" id="1.10.357.10">
    <property type="entry name" value="Tetracycline Repressor, domain 2"/>
    <property type="match status" value="1"/>
</dbReference>
<dbReference type="SUPFAM" id="SSF48498">
    <property type="entry name" value="Tetracyclin repressor-like, C-terminal domain"/>
    <property type="match status" value="1"/>
</dbReference>
<organism evidence="5 6">
    <name type="scientific">Paracoccus acridae</name>
    <dbReference type="NCBI Taxonomy" id="1795310"/>
    <lineage>
        <taxon>Bacteria</taxon>
        <taxon>Pseudomonadati</taxon>
        <taxon>Pseudomonadota</taxon>
        <taxon>Alphaproteobacteria</taxon>
        <taxon>Rhodobacterales</taxon>
        <taxon>Paracoccaceae</taxon>
        <taxon>Paracoccus</taxon>
    </lineage>
</organism>